<feature type="compositionally biased region" description="Low complexity" evidence="1">
    <location>
        <begin position="1"/>
        <end position="13"/>
    </location>
</feature>
<evidence type="ECO:0000256" key="1">
    <source>
        <dbReference type="SAM" id="MobiDB-lite"/>
    </source>
</evidence>
<feature type="compositionally biased region" description="Polar residues" evidence="1">
    <location>
        <begin position="1133"/>
        <end position="1147"/>
    </location>
</feature>
<feature type="compositionally biased region" description="Polar residues" evidence="1">
    <location>
        <begin position="33"/>
        <end position="42"/>
    </location>
</feature>
<evidence type="ECO:0000313" key="3">
    <source>
        <dbReference type="EMBL" id="VDI40226.1"/>
    </source>
</evidence>
<comment type="caution">
    <text evidence="3">The sequence shown here is derived from an EMBL/GenBank/DDBJ whole genome shotgun (WGS) entry which is preliminary data.</text>
</comment>
<feature type="compositionally biased region" description="Basic residues" evidence="1">
    <location>
        <begin position="14"/>
        <end position="31"/>
    </location>
</feature>
<dbReference type="InterPro" id="IPR038765">
    <property type="entry name" value="Papain-like_cys_pep_sf"/>
</dbReference>
<reference evidence="3" key="1">
    <citation type="submission" date="2018-11" db="EMBL/GenBank/DDBJ databases">
        <authorList>
            <person name="Alioto T."/>
            <person name="Alioto T."/>
        </authorList>
    </citation>
    <scope>NUCLEOTIDE SEQUENCE</scope>
</reference>
<dbReference type="InterPro" id="IPR053041">
    <property type="entry name" value="Transglut-like_Superfamily_Mod"/>
</dbReference>
<feature type="domain" description="KY-like immunoglobulin-like" evidence="2">
    <location>
        <begin position="385"/>
        <end position="520"/>
    </location>
</feature>
<accession>A0A8B6EYL7</accession>
<evidence type="ECO:0000313" key="4">
    <source>
        <dbReference type="Proteomes" id="UP000596742"/>
    </source>
</evidence>
<feature type="domain" description="KY-like immunoglobulin-like" evidence="2">
    <location>
        <begin position="535"/>
        <end position="640"/>
    </location>
</feature>
<protein>
    <recommendedName>
        <fullName evidence="2">KY-like immunoglobulin-like domain-containing protein</fullName>
    </recommendedName>
</protein>
<dbReference type="AlphaFoldDB" id="A0A8B6EYL7"/>
<dbReference type="OrthoDB" id="6129702at2759"/>
<feature type="region of interest" description="Disordered" evidence="1">
    <location>
        <begin position="1"/>
        <end position="102"/>
    </location>
</feature>
<dbReference type="Proteomes" id="UP000596742">
    <property type="component" value="Unassembled WGS sequence"/>
</dbReference>
<evidence type="ECO:0000259" key="2">
    <source>
        <dbReference type="Pfam" id="PF23265"/>
    </source>
</evidence>
<gene>
    <name evidence="3" type="ORF">MGAL_10B045059</name>
</gene>
<sequence length="1203" mass="138172">MGSSSSSPNNKSKQVIKNKVKFVTKPQHGRNKQVLNKTNARAQNGGIRKIKEDKTKPKDGIMKKHVGNSKPNTTKLIGTKPKPKKKLKRGEPPPPSPPKTTKEELIEDLNFTIIDEHAINAPNELLLKSYWDLVKYLTDDDTWEDLWKVRSIYKWITSYNIKSLPIDFNPPPNSPLEYFSKIQCDMGNYANLFYVLCQLADVPCVIIDGIAKSSAFKIGEKINKRRTKAQWNAVLIDGEWRLVDLFWASTCVELNSGEAKKIAQNKKNSYAKNTDDETDVKSPVPFLVNGKEMVPDKGPEDNRMTDKLENGDIKSNKEHFEQNKSETVKPKVKRKKFDMKKFKQMKHSEDADDCYFLTDPHDLLWTHLPDDEDWQLAEKQLPFLEFEKRVYVRERLYELGIGFEGKHNVQCKHKTKQGKVSLDLKLPRRWAAKLGFRYNFYRSKSTAFCKEDDDGSLEHCVEWEVKGDILEIDINIPVYGQFRLDLFAKNPLFRAVREFDLICSYIVYSPMPPRIEIPLPDHPEIGWGQNKQSDKFGLKPISHKLSKFSTDTGQLELKFQGQKNLNLNVRLKHRILEEGTLSQYSTLRWHDGEYILNLRLPKDGYYAMKLYGKTTEPGKSNLLNYLIRCRCKKPNDEPFPILSQTMLGEAVLAKSLGIRVLDKENGIATAGKGRGKIHFCSEMGDSLMYEMHSNDPEAMKRVNLIIKNEHGIESVHYILPVAGEYFFSVYTHKDNDITKLYTVYTSLIHSTGSIGDSVFSPRSAIGDNKGFWHGKHIIPIETIEATEKEVYLPYPESPYELVAYLDTNQGNGPQKTSAIEKVIVDDEVLFKVTVPDINYCAVNVFQRNDGNLIKTINKYFITTTTEENSQEDVMEEDFPLYSKTPDLDQDDITEKRKEYMRKKMREAEYYKDPEVLNNLIYKYEDQNPDIDDSMLINVKRMAKKLEARQVLLDAYESRNIQDVERGIALAQIADVDGSLQFEVMHAKRLLNRLKMIHRIRETIMEADGKAIGEGRKYANPPKPVKHSLMATLVLLGFPSFVVEDWSTTQGILWKMDNDSIQNKMARFDPTMCPLEFALDAKKYTDKYSLDFIKTVSPLGTAFYVWTTQMIREIESMAGTLGGYSDVYHDNDVESQNYNDNENSNREPVTTGVDTPFDGPQMPPVNNPPTDRSHRIDNYNTNRKQPETHTGHTFVRVTPTGETN</sequence>
<proteinExistence type="predicted"/>
<dbReference type="PANTHER" id="PTHR47020">
    <property type="entry name" value="HILLARIN"/>
    <property type="match status" value="1"/>
</dbReference>
<dbReference type="InterPro" id="IPR056564">
    <property type="entry name" value="Ig-like_KY"/>
</dbReference>
<dbReference type="PANTHER" id="PTHR47020:SF1">
    <property type="entry name" value="HILLARIN"/>
    <property type="match status" value="1"/>
</dbReference>
<dbReference type="EMBL" id="UYJE01005775">
    <property type="protein sequence ID" value="VDI40226.1"/>
    <property type="molecule type" value="Genomic_DNA"/>
</dbReference>
<dbReference type="Pfam" id="PF23265">
    <property type="entry name" value="Ig-like_KY"/>
    <property type="match status" value="2"/>
</dbReference>
<dbReference type="Gene3D" id="1.20.920.20">
    <property type="match status" value="1"/>
</dbReference>
<feature type="compositionally biased region" description="Basic and acidic residues" evidence="1">
    <location>
        <begin position="49"/>
        <end position="62"/>
    </location>
</feature>
<name>A0A8B6EYL7_MYTGA</name>
<dbReference type="SUPFAM" id="SSF54001">
    <property type="entry name" value="Cysteine proteinases"/>
    <property type="match status" value="1"/>
</dbReference>
<organism evidence="3 4">
    <name type="scientific">Mytilus galloprovincialis</name>
    <name type="common">Mediterranean mussel</name>
    <dbReference type="NCBI Taxonomy" id="29158"/>
    <lineage>
        <taxon>Eukaryota</taxon>
        <taxon>Metazoa</taxon>
        <taxon>Spiralia</taxon>
        <taxon>Lophotrochozoa</taxon>
        <taxon>Mollusca</taxon>
        <taxon>Bivalvia</taxon>
        <taxon>Autobranchia</taxon>
        <taxon>Pteriomorphia</taxon>
        <taxon>Mytilida</taxon>
        <taxon>Mytiloidea</taxon>
        <taxon>Mytilidae</taxon>
        <taxon>Mytilinae</taxon>
        <taxon>Mytilus</taxon>
    </lineage>
</organism>
<feature type="region of interest" description="Disordered" evidence="1">
    <location>
        <begin position="1131"/>
        <end position="1203"/>
    </location>
</feature>
<keyword evidence="4" id="KW-1185">Reference proteome</keyword>